<dbReference type="RefSeq" id="WP_035057766.1">
    <property type="nucleotide sequence ID" value="NZ_AXCZ01000017.1"/>
</dbReference>
<proteinExistence type="predicted"/>
<reference evidence="1 2" key="1">
    <citation type="submission" date="2013-08" db="EMBL/GenBank/DDBJ databases">
        <title>Genome sequencing of Cellulomonas bogoriensis 69B4.</title>
        <authorList>
            <person name="Chen F."/>
            <person name="Li Y."/>
            <person name="Wang G."/>
        </authorList>
    </citation>
    <scope>NUCLEOTIDE SEQUENCE [LARGE SCALE GENOMIC DNA]</scope>
    <source>
        <strain evidence="1 2">69B4</strain>
    </source>
</reference>
<dbReference type="InterPro" id="IPR014942">
    <property type="entry name" value="AbiEii"/>
</dbReference>
<organism evidence="1 2">
    <name type="scientific">Cellulomonas bogoriensis 69B4 = DSM 16987</name>
    <dbReference type="NCBI Taxonomy" id="1386082"/>
    <lineage>
        <taxon>Bacteria</taxon>
        <taxon>Bacillati</taxon>
        <taxon>Actinomycetota</taxon>
        <taxon>Actinomycetes</taxon>
        <taxon>Micrococcales</taxon>
        <taxon>Cellulomonadaceae</taxon>
        <taxon>Cellulomonas</taxon>
    </lineage>
</organism>
<dbReference type="Pfam" id="PF08843">
    <property type="entry name" value="AbiEii"/>
    <property type="match status" value="1"/>
</dbReference>
<sequence>MNEPDGQHKSGYDPSVATELVAEAADLIRALGFTAAHVVLIGGLVPSLLVPVLDPGIEPHVGTADLDLCLSIALVEGQTETYERMEAVLKRRHFEVSDASFRWHRSAGLALTVEFFCPAGEDRPAGHAFRPSAGENPTGKHNFGGRLSALALEAGDLLTRDVEEVTELVDLPQGRGRHEATIRVTGPLAFLVAKIDALRDRDKPKDSYDIIWLIESWPGGPAAAARAFGLRPAYHDPQVSEAMARLRDMFAEPSRVGARSYARFVAADPSEEPQLERRAVGAVAEFLEALPPWEK</sequence>
<protein>
    <submittedName>
        <fullName evidence="1">Uncharacterized protein</fullName>
    </submittedName>
</protein>
<dbReference type="Proteomes" id="UP000054314">
    <property type="component" value="Unassembled WGS sequence"/>
</dbReference>
<accession>A0A0A0BZZ8</accession>
<name>A0A0A0BZZ8_9CELL</name>
<dbReference type="AlphaFoldDB" id="A0A0A0BZZ8"/>
<comment type="caution">
    <text evidence="1">The sequence shown here is derived from an EMBL/GenBank/DDBJ whole genome shotgun (WGS) entry which is preliminary data.</text>
</comment>
<evidence type="ECO:0000313" key="2">
    <source>
        <dbReference type="Proteomes" id="UP000054314"/>
    </source>
</evidence>
<keyword evidence="2" id="KW-1185">Reference proteome</keyword>
<gene>
    <name evidence="1" type="ORF">N869_06870</name>
</gene>
<dbReference type="EMBL" id="AXCZ01000017">
    <property type="protein sequence ID" value="KGM13993.1"/>
    <property type="molecule type" value="Genomic_DNA"/>
</dbReference>
<evidence type="ECO:0000313" key="1">
    <source>
        <dbReference type="EMBL" id="KGM13993.1"/>
    </source>
</evidence>